<dbReference type="GO" id="GO:0015920">
    <property type="term" value="P:lipopolysaccharide transport"/>
    <property type="evidence" value="ECO:0007669"/>
    <property type="project" value="InterPro"/>
</dbReference>
<dbReference type="InterPro" id="IPR020889">
    <property type="entry name" value="LipoPS_assembly_LptD"/>
</dbReference>
<feature type="chain" id="PRO_5044032423" description="LPS-assembly protein LptD" evidence="4">
    <location>
        <begin position="27"/>
        <end position="763"/>
    </location>
</feature>
<feature type="signal peptide" evidence="4">
    <location>
        <begin position="1"/>
        <end position="26"/>
    </location>
</feature>
<dbReference type="InterPro" id="IPR007543">
    <property type="entry name" value="LptD_C"/>
</dbReference>
<dbReference type="InterPro" id="IPR005653">
    <property type="entry name" value="OstA-like_N"/>
</dbReference>
<evidence type="ECO:0000256" key="4">
    <source>
        <dbReference type="HAMAP-Rule" id="MF_01411"/>
    </source>
</evidence>
<dbReference type="AlphaFoldDB" id="A0AB39KTM2"/>
<dbReference type="PANTHER" id="PTHR30189">
    <property type="entry name" value="LPS-ASSEMBLY PROTEIN"/>
    <property type="match status" value="1"/>
</dbReference>
<gene>
    <name evidence="4" type="primary">lptD</name>
    <name evidence="7" type="ORF">ABOZ73_01315</name>
</gene>
<dbReference type="Pfam" id="PF03968">
    <property type="entry name" value="LptD_N"/>
    <property type="match status" value="1"/>
</dbReference>
<accession>A0AB39KTM2</accession>
<keyword evidence="2 4" id="KW-0472">Membrane</keyword>
<dbReference type="Pfam" id="PF04453">
    <property type="entry name" value="LptD"/>
    <property type="match status" value="1"/>
</dbReference>
<dbReference type="GO" id="GO:0043165">
    <property type="term" value="P:Gram-negative-bacterium-type cell outer membrane assembly"/>
    <property type="evidence" value="ECO:0007669"/>
    <property type="project" value="UniProtKB-UniRule"/>
</dbReference>
<dbReference type="InterPro" id="IPR050218">
    <property type="entry name" value="LptD"/>
</dbReference>
<evidence type="ECO:0000259" key="6">
    <source>
        <dbReference type="Pfam" id="PF04453"/>
    </source>
</evidence>
<evidence type="ECO:0000313" key="7">
    <source>
        <dbReference type="EMBL" id="XDO97094.1"/>
    </source>
</evidence>
<organism evidence="7">
    <name type="scientific">Caulobacter sp. 73W</name>
    <dbReference type="NCBI Taxonomy" id="3161137"/>
    <lineage>
        <taxon>Bacteria</taxon>
        <taxon>Pseudomonadati</taxon>
        <taxon>Pseudomonadota</taxon>
        <taxon>Alphaproteobacteria</taxon>
        <taxon>Caulobacterales</taxon>
        <taxon>Caulobacteraceae</taxon>
        <taxon>Caulobacter</taxon>
    </lineage>
</organism>
<feature type="domain" description="LptD C-terminal" evidence="6">
    <location>
        <begin position="309"/>
        <end position="691"/>
    </location>
</feature>
<keyword evidence="3 4" id="KW-0998">Cell outer membrane</keyword>
<evidence type="ECO:0000256" key="3">
    <source>
        <dbReference type="ARBA" id="ARBA00023237"/>
    </source>
</evidence>
<evidence type="ECO:0000259" key="5">
    <source>
        <dbReference type="Pfam" id="PF03968"/>
    </source>
</evidence>
<keyword evidence="1 4" id="KW-0732">Signal</keyword>
<comment type="similarity">
    <text evidence="4">Belongs to the LptD family.</text>
</comment>
<evidence type="ECO:0000256" key="1">
    <source>
        <dbReference type="ARBA" id="ARBA00022729"/>
    </source>
</evidence>
<sequence precursor="true">MSSSQKALLGGAAAFALLIAGEAACAQTLALTPLPPPAPAAVPESDGLGEDGFYLEADTVIRDDKNDTVTARGQVEARRNGRTLRAEEVVYNQGTKIVTAKGNIVLVNADGSTQFADELTLDEDMSAGFARGFSMRSEPNIKIAADAAIRRNENVTELSRAVYTPCPVCADEGGDGKPTWQIKADKVVQDKTKQLVYYQNAVIEMWGVPVAYMPVFWHADPQAGRRSGFLPPKIEVTRRRGFSYEQPYLQVLSPSSEVVLSPQFNADVNPFLNLTYRKRFYSGFLEARAGYTYERDIDGSGERFGERSHRSYLLAKGKFEIDDKWDWGFAAERTSDDFLFDNYSVDSVYEQRALFTPDDRRLMSQIYATRQDSRSYLSIAAVSVQGLRIDDNNRTFPTVAPLVEARWEPETSVLGGRLRVRASGVALNRDQAPINTIAPTPANPRPAGVDSRRATGEATWRRDFTLSSGIRVSPFVQTRFDTYNVSDQPGVSGSDTITRGLGVAGADISWPFFKRLEGGSIVLEPVAQIAISPDSDRDSRIPNEDSLAFEFDENNLFRANKSPGFDLYEGGQRLNAGGRARISMDDGREATLLVGRSFRTERDDLFPSRTGLQHKASDWVVSASAKPIAGVSVFARSRLDNDTLAVRRLEAGADVSHKRGYTVVRYLRDALDINGLEQENFDVYSEFFVTKKWGVSFVGSRDVENGEWRRRDIGLVWRDDCLRIDVVYQRENQYVNTPEGVRFRPNDSVQLRLTLATLGDTGY</sequence>
<feature type="domain" description="Organic solvent tolerance-like N-terminal" evidence="5">
    <location>
        <begin position="55"/>
        <end position="157"/>
    </location>
</feature>
<name>A0AB39KTM2_9CAUL</name>
<dbReference type="EMBL" id="CP158375">
    <property type="protein sequence ID" value="XDO97094.1"/>
    <property type="molecule type" value="Genomic_DNA"/>
</dbReference>
<dbReference type="GO" id="GO:0009279">
    <property type="term" value="C:cell outer membrane"/>
    <property type="evidence" value="ECO:0007669"/>
    <property type="project" value="UniProtKB-SubCell"/>
</dbReference>
<proteinExistence type="inferred from homology"/>
<comment type="subcellular location">
    <subcellularLocation>
        <location evidence="4">Cell outer membrane</location>
    </subcellularLocation>
</comment>
<comment type="subunit">
    <text evidence="4">Component of the lipopolysaccharide transport and assembly complex.</text>
</comment>
<protein>
    <recommendedName>
        <fullName evidence="4">LPS-assembly protein LptD</fullName>
    </recommendedName>
</protein>
<comment type="function">
    <text evidence="4">Involved in the assembly of lipopolysaccharide (LPS) at the surface of the outer membrane.</text>
</comment>
<reference evidence="7" key="1">
    <citation type="submission" date="2024-06" db="EMBL/GenBank/DDBJ databases">
        <title>Caulobacter inopinatus, sp. nov.</title>
        <authorList>
            <person name="Donachie S.P."/>
        </authorList>
    </citation>
    <scope>NUCLEOTIDE SEQUENCE</scope>
    <source>
        <strain evidence="7">73W</strain>
    </source>
</reference>
<dbReference type="GO" id="GO:1990351">
    <property type="term" value="C:transporter complex"/>
    <property type="evidence" value="ECO:0007669"/>
    <property type="project" value="TreeGrafter"/>
</dbReference>
<comment type="caution">
    <text evidence="4">Lacks conserved residue(s) required for the propagation of feature annotation.</text>
</comment>
<dbReference type="HAMAP" id="MF_01411">
    <property type="entry name" value="LPS_assembly_LptD"/>
    <property type="match status" value="1"/>
</dbReference>
<dbReference type="PANTHER" id="PTHR30189:SF1">
    <property type="entry name" value="LPS-ASSEMBLY PROTEIN LPTD"/>
    <property type="match status" value="1"/>
</dbReference>
<evidence type="ECO:0000256" key="2">
    <source>
        <dbReference type="ARBA" id="ARBA00023136"/>
    </source>
</evidence>
<dbReference type="RefSeq" id="WP_369060079.1">
    <property type="nucleotide sequence ID" value="NZ_CP158375.1"/>
</dbReference>